<feature type="transmembrane region" description="Helical" evidence="2">
    <location>
        <begin position="340"/>
        <end position="360"/>
    </location>
</feature>
<sequence length="565" mass="63293">METEREYYRPSGRVRPERFLMASVVLVVGAVASGLALHVLWMANFRLYVVGPILATIPLMWILRKSVLWSHCRSPLLAGGMAALLTGLVFVSEFYFNMLEEVGGAVAGRLDLLPNYILLRLKNDVVVQANRGGQMPAPANFGLNVCFLLLDVVVLGAIGHESSRRLALRPYDERCRQWMDATQFQLIPESIEHLKEALSQGTVLALADDIFARPLATTEPHTTITIHHVNSDPVGEFREETDESEVYLSADQVGPLTKSNHHRDTKNVIKLARLSVEEQAFLDSRLRETATDQADEPTPRDESPRFSTETTPSDIATCWNVSEDGRPTVLSPFNVGLEGVVAYFPLLVAYGLPVLSVLLLPVLDELVPLESAILAILTVGFAFLFGGRWWMSNRPGFLPNRYLHASSRYELKRRDDLMVEIDDPQAWFIAVAPRSSWVTSRIDAARDVGFLVVDQVQREIRFEGDVERWRIPAGAIVSCGFDGVTPSGEVGLTTFYEVGLRFATERGVQERLLFPKHIEFRFVTNERRRERAEALREEILSLMTPSFETATRTSVLGEVWAPLTS</sequence>
<dbReference type="RefSeq" id="WP_145256645.1">
    <property type="nucleotide sequence ID" value="NZ_CP036279.1"/>
</dbReference>
<keyword evidence="2" id="KW-0472">Membrane</keyword>
<dbReference type="KEGG" id="knv:Pan216_14240"/>
<dbReference type="OrthoDB" id="250561at2"/>
<evidence type="ECO:0000256" key="2">
    <source>
        <dbReference type="SAM" id="Phobius"/>
    </source>
</evidence>
<protein>
    <submittedName>
        <fullName evidence="3">Uncharacterized protein</fullName>
    </submittedName>
</protein>
<accession>A0A518B0R8</accession>
<feature type="transmembrane region" description="Helical" evidence="2">
    <location>
        <begin position="20"/>
        <end position="41"/>
    </location>
</feature>
<organism evidence="3 4">
    <name type="scientific">Kolteria novifilia</name>
    <dbReference type="NCBI Taxonomy" id="2527975"/>
    <lineage>
        <taxon>Bacteria</taxon>
        <taxon>Pseudomonadati</taxon>
        <taxon>Planctomycetota</taxon>
        <taxon>Planctomycetia</taxon>
        <taxon>Kolteriales</taxon>
        <taxon>Kolteriaceae</taxon>
        <taxon>Kolteria</taxon>
    </lineage>
</organism>
<keyword evidence="4" id="KW-1185">Reference proteome</keyword>
<feature type="transmembrane region" description="Helical" evidence="2">
    <location>
        <begin position="372"/>
        <end position="391"/>
    </location>
</feature>
<feature type="transmembrane region" description="Helical" evidence="2">
    <location>
        <begin position="47"/>
        <end position="64"/>
    </location>
</feature>
<dbReference type="EMBL" id="CP036279">
    <property type="protein sequence ID" value="QDU60578.1"/>
    <property type="molecule type" value="Genomic_DNA"/>
</dbReference>
<proteinExistence type="predicted"/>
<reference evidence="3 4" key="1">
    <citation type="submission" date="2019-02" db="EMBL/GenBank/DDBJ databases">
        <title>Deep-cultivation of Planctomycetes and their phenomic and genomic characterization uncovers novel biology.</title>
        <authorList>
            <person name="Wiegand S."/>
            <person name="Jogler M."/>
            <person name="Boedeker C."/>
            <person name="Pinto D."/>
            <person name="Vollmers J."/>
            <person name="Rivas-Marin E."/>
            <person name="Kohn T."/>
            <person name="Peeters S.H."/>
            <person name="Heuer A."/>
            <person name="Rast P."/>
            <person name="Oberbeckmann S."/>
            <person name="Bunk B."/>
            <person name="Jeske O."/>
            <person name="Meyerdierks A."/>
            <person name="Storesund J.E."/>
            <person name="Kallscheuer N."/>
            <person name="Luecker S."/>
            <person name="Lage O.M."/>
            <person name="Pohl T."/>
            <person name="Merkel B.J."/>
            <person name="Hornburger P."/>
            <person name="Mueller R.-W."/>
            <person name="Bruemmer F."/>
            <person name="Labrenz M."/>
            <person name="Spormann A.M."/>
            <person name="Op den Camp H."/>
            <person name="Overmann J."/>
            <person name="Amann R."/>
            <person name="Jetten M.S.M."/>
            <person name="Mascher T."/>
            <person name="Medema M.H."/>
            <person name="Devos D.P."/>
            <person name="Kaster A.-K."/>
            <person name="Ovreas L."/>
            <person name="Rohde M."/>
            <person name="Galperin M.Y."/>
            <person name="Jogler C."/>
        </authorList>
    </citation>
    <scope>NUCLEOTIDE SEQUENCE [LARGE SCALE GENOMIC DNA]</scope>
    <source>
        <strain evidence="3 4">Pan216</strain>
    </source>
</reference>
<gene>
    <name evidence="3" type="ORF">Pan216_14240</name>
</gene>
<name>A0A518B0R8_9BACT</name>
<keyword evidence="2" id="KW-1133">Transmembrane helix</keyword>
<feature type="region of interest" description="Disordered" evidence="1">
    <location>
        <begin position="287"/>
        <end position="311"/>
    </location>
</feature>
<feature type="transmembrane region" description="Helical" evidence="2">
    <location>
        <begin position="141"/>
        <end position="159"/>
    </location>
</feature>
<evidence type="ECO:0000313" key="3">
    <source>
        <dbReference type="EMBL" id="QDU60578.1"/>
    </source>
</evidence>
<feature type="transmembrane region" description="Helical" evidence="2">
    <location>
        <begin position="76"/>
        <end position="96"/>
    </location>
</feature>
<dbReference type="Proteomes" id="UP000317093">
    <property type="component" value="Chromosome"/>
</dbReference>
<evidence type="ECO:0000313" key="4">
    <source>
        <dbReference type="Proteomes" id="UP000317093"/>
    </source>
</evidence>
<dbReference type="AlphaFoldDB" id="A0A518B0R8"/>
<evidence type="ECO:0000256" key="1">
    <source>
        <dbReference type="SAM" id="MobiDB-lite"/>
    </source>
</evidence>
<keyword evidence="2" id="KW-0812">Transmembrane</keyword>